<dbReference type="FunFam" id="1.10.220.150:FF:000009">
    <property type="entry name" value="stromal membrane-associated protein 1 isoform X1"/>
    <property type="match status" value="1"/>
</dbReference>
<dbReference type="OrthoDB" id="10266696at2759"/>
<evidence type="ECO:0000256" key="1">
    <source>
        <dbReference type="ARBA" id="ARBA00022468"/>
    </source>
</evidence>
<reference evidence="14 15" key="1">
    <citation type="submission" date="2019-03" db="EMBL/GenBank/DDBJ databases">
        <title>Sequencing 25 genomes of Wallemia mellicola.</title>
        <authorList>
            <person name="Gostincar C."/>
        </authorList>
    </citation>
    <scope>NUCLEOTIDE SEQUENCE [LARGE SCALE GENOMIC DNA]</scope>
    <source>
        <strain evidence="9 16">EXF-1262</strain>
        <strain evidence="12 17">EXF-1274</strain>
        <strain evidence="11 14">EXF-1277</strain>
        <strain evidence="8 18">EXF-6152</strain>
        <strain evidence="13 19">EXF-757</strain>
        <strain evidence="10 15">EXF-8738</strain>
    </source>
</reference>
<evidence type="ECO:0000256" key="3">
    <source>
        <dbReference type="ARBA" id="ARBA00022771"/>
    </source>
</evidence>
<dbReference type="Proteomes" id="UP000310685">
    <property type="component" value="Unassembled WGS sequence"/>
</dbReference>
<evidence type="ECO:0000313" key="10">
    <source>
        <dbReference type="EMBL" id="TIC27762.1"/>
    </source>
</evidence>
<dbReference type="Proteomes" id="UP000305362">
    <property type="component" value="Unassembled WGS sequence"/>
</dbReference>
<dbReference type="InterPro" id="IPR044520">
    <property type="entry name" value="ARF_GAP_AGD5/15"/>
</dbReference>
<evidence type="ECO:0000313" key="9">
    <source>
        <dbReference type="EMBL" id="TIB96983.1"/>
    </source>
</evidence>
<evidence type="ECO:0000313" key="17">
    <source>
        <dbReference type="Proteomes" id="UP000309601"/>
    </source>
</evidence>
<dbReference type="EMBL" id="SPRW01000051">
    <property type="protein sequence ID" value="TIC62157.1"/>
    <property type="molecule type" value="Genomic_DNA"/>
</dbReference>
<dbReference type="EMBL" id="SPRV01000048">
    <property type="protein sequence ID" value="TIC60063.1"/>
    <property type="molecule type" value="Genomic_DNA"/>
</dbReference>
<evidence type="ECO:0000313" key="19">
    <source>
        <dbReference type="Proteomes" id="UP000310708"/>
    </source>
</evidence>
<dbReference type="Gene3D" id="1.10.220.150">
    <property type="entry name" value="Arf GTPase activating protein"/>
    <property type="match status" value="1"/>
</dbReference>
<comment type="caution">
    <text evidence="10">The sequence shown here is derived from an EMBL/GenBank/DDBJ whole genome shotgun (WGS) entry which is preliminary data.</text>
</comment>
<keyword evidence="1" id="KW-0343">GTPase activation</keyword>
<keyword evidence="3 5" id="KW-0863">Zinc-finger</keyword>
<protein>
    <submittedName>
        <fullName evidence="10">Arf GTPase activating protein</fullName>
    </submittedName>
</protein>
<dbReference type="Proteomes" id="UP000310708">
    <property type="component" value="Unassembled WGS sequence"/>
</dbReference>
<dbReference type="PROSITE" id="PS50115">
    <property type="entry name" value="ARFGAP"/>
    <property type="match status" value="1"/>
</dbReference>
<keyword evidence="4" id="KW-0862">Zinc</keyword>
<keyword evidence="2" id="KW-0479">Metal-binding</keyword>
<dbReference type="PANTHER" id="PTHR46419:SF2">
    <property type="entry name" value="ADP-RIBOSYLATION FACTOR GTPASE-ACTIVATING PROTEIN AGD5"/>
    <property type="match status" value="1"/>
</dbReference>
<evidence type="ECO:0000256" key="6">
    <source>
        <dbReference type="SAM" id="MobiDB-lite"/>
    </source>
</evidence>
<dbReference type="GO" id="GO:0008270">
    <property type="term" value="F:zinc ion binding"/>
    <property type="evidence" value="ECO:0007669"/>
    <property type="project" value="UniProtKB-KW"/>
</dbReference>
<dbReference type="InterPro" id="IPR038508">
    <property type="entry name" value="ArfGAP_dom_sf"/>
</dbReference>
<dbReference type="PRINTS" id="PR00405">
    <property type="entry name" value="REVINTRACTNG"/>
</dbReference>
<dbReference type="EMBL" id="SPRH01000054">
    <property type="protein sequence ID" value="TIB96983.1"/>
    <property type="molecule type" value="Genomic_DNA"/>
</dbReference>
<evidence type="ECO:0000313" key="15">
    <source>
        <dbReference type="Proteomes" id="UP000305647"/>
    </source>
</evidence>
<dbReference type="Proteomes" id="UP000307169">
    <property type="component" value="Unassembled WGS sequence"/>
</dbReference>
<dbReference type="SUPFAM" id="SSF57863">
    <property type="entry name" value="ArfGap/RecO-like zinc finger"/>
    <property type="match status" value="1"/>
</dbReference>
<evidence type="ECO:0000259" key="7">
    <source>
        <dbReference type="PROSITE" id="PS50115"/>
    </source>
</evidence>
<dbReference type="EMBL" id="SPRC01000049">
    <property type="protein sequence ID" value="TIB76266.1"/>
    <property type="molecule type" value="Genomic_DNA"/>
</dbReference>
<dbReference type="AlphaFoldDB" id="A0A4T0MCE1"/>
<dbReference type="EMBL" id="SPRO01000051">
    <property type="protein sequence ID" value="TIC27762.1"/>
    <property type="molecule type" value="Genomic_DNA"/>
</dbReference>
<dbReference type="GO" id="GO:0005096">
    <property type="term" value="F:GTPase activator activity"/>
    <property type="evidence" value="ECO:0007669"/>
    <property type="project" value="UniProtKB-KW"/>
</dbReference>
<dbReference type="InterPro" id="IPR037278">
    <property type="entry name" value="ARFGAP/RecO"/>
</dbReference>
<evidence type="ECO:0000313" key="14">
    <source>
        <dbReference type="Proteomes" id="UP000305362"/>
    </source>
</evidence>
<evidence type="ECO:0000313" key="8">
    <source>
        <dbReference type="EMBL" id="TIB76266.1"/>
    </source>
</evidence>
<evidence type="ECO:0000256" key="5">
    <source>
        <dbReference type="PROSITE-ProRule" id="PRU00288"/>
    </source>
</evidence>
<evidence type="ECO:0000256" key="4">
    <source>
        <dbReference type="ARBA" id="ARBA00022833"/>
    </source>
</evidence>
<dbReference type="EMBL" id="SPRX01000051">
    <property type="protein sequence ID" value="TIC63260.1"/>
    <property type="molecule type" value="Genomic_DNA"/>
</dbReference>
<dbReference type="CDD" id="cd08204">
    <property type="entry name" value="ArfGap"/>
    <property type="match status" value="1"/>
</dbReference>
<dbReference type="SMART" id="SM00105">
    <property type="entry name" value="ArfGap"/>
    <property type="match status" value="1"/>
</dbReference>
<evidence type="ECO:0000313" key="13">
    <source>
        <dbReference type="EMBL" id="TIC63260.1"/>
    </source>
</evidence>
<dbReference type="Pfam" id="PF01412">
    <property type="entry name" value="ArfGap"/>
    <property type="match status" value="1"/>
</dbReference>
<evidence type="ECO:0000313" key="12">
    <source>
        <dbReference type="EMBL" id="TIC62157.1"/>
    </source>
</evidence>
<name>A0A4T0MCE1_9BASI</name>
<evidence type="ECO:0000256" key="2">
    <source>
        <dbReference type="ARBA" id="ARBA00022723"/>
    </source>
</evidence>
<dbReference type="Proteomes" id="UP000305647">
    <property type="component" value="Unassembled WGS sequence"/>
</dbReference>
<feature type="region of interest" description="Disordered" evidence="6">
    <location>
        <begin position="19"/>
        <end position="40"/>
    </location>
</feature>
<dbReference type="InterPro" id="IPR001164">
    <property type="entry name" value="ArfGAP_dom"/>
</dbReference>
<evidence type="ECO:0000313" key="18">
    <source>
        <dbReference type="Proteomes" id="UP000310685"/>
    </source>
</evidence>
<dbReference type="OMA" id="RRSTHAC"/>
<feature type="domain" description="Arf-GAP" evidence="7">
    <location>
        <begin position="104"/>
        <end position="240"/>
    </location>
</feature>
<sequence length="240" mass="27745">MREWLSNVNVFHYRKPSIVRRKRRASDTQKETNDQGLSSKSLARLKPMVVSNDNTKEQLELDSIDMRINDKVEKMANKVKNRTSLPAPNKMKQSQNTLFDAYDIAKISELRNNDSNYLAIRRVLAKPHNRCCADCRSPDPLWASWQLDLIPMVIFICINCSGWHRSLGSHISKVKSIELDDWTTEQIKLADRTGNDKCNLYWEANKPSDIPIPKPNTSEIGSYITCKYKDKLWVDSRAFV</sequence>
<accession>A0A4T0MCE1</accession>
<organism evidence="10 15">
    <name type="scientific">Wallemia mellicola</name>
    <dbReference type="NCBI Taxonomy" id="1708541"/>
    <lineage>
        <taxon>Eukaryota</taxon>
        <taxon>Fungi</taxon>
        <taxon>Dikarya</taxon>
        <taxon>Basidiomycota</taxon>
        <taxon>Wallemiomycotina</taxon>
        <taxon>Wallemiomycetes</taxon>
        <taxon>Wallemiales</taxon>
        <taxon>Wallemiaceae</taxon>
        <taxon>Wallemia</taxon>
    </lineage>
</organism>
<gene>
    <name evidence="13" type="ORF">E3Q01_03460</name>
    <name evidence="12" type="ORF">E3Q02_03632</name>
    <name evidence="11" type="ORF">E3Q03_03475</name>
    <name evidence="10" type="ORF">E3Q10_03554</name>
    <name evidence="9" type="ORF">E3Q17_03596</name>
    <name evidence="8" type="ORF">E3Q22_03616</name>
</gene>
<dbReference type="Proteomes" id="UP000309601">
    <property type="component" value="Unassembled WGS sequence"/>
</dbReference>
<evidence type="ECO:0000313" key="16">
    <source>
        <dbReference type="Proteomes" id="UP000307169"/>
    </source>
</evidence>
<evidence type="ECO:0000313" key="11">
    <source>
        <dbReference type="EMBL" id="TIC60063.1"/>
    </source>
</evidence>
<dbReference type="PANTHER" id="PTHR46419">
    <property type="entry name" value="ADP-RIBOSYLATION FACTOR GTPASE-ACTIVATING PROTEIN AGD5"/>
    <property type="match status" value="1"/>
</dbReference>
<proteinExistence type="predicted"/>